<dbReference type="PANTHER" id="PTHR43767:SF1">
    <property type="entry name" value="NONRIBOSOMAL PEPTIDE SYNTHASE PES1 (EUROFUNG)-RELATED"/>
    <property type="match status" value="1"/>
</dbReference>
<dbReference type="Gene3D" id="3.30.300.30">
    <property type="match status" value="1"/>
</dbReference>
<dbReference type="InterPro" id="IPR000873">
    <property type="entry name" value="AMP-dep_synth/lig_dom"/>
</dbReference>
<evidence type="ECO:0000259" key="2">
    <source>
        <dbReference type="Pfam" id="PF13193"/>
    </source>
</evidence>
<sequence>MADTTAGPRTYARTVGEILDRAADRRPEGLALLIGDRRLTYHELRREAEDLAAGLLAAGVRPGDRVCLFAPNIAESYVALFATAKAGAVFVPVNPRLTERELRQVLIASEATTLLFVPQWQGIDYIERLRGLFPGLGGHDQAGSAGNVRLLVALRGQNPGARTYSELVGLGRSPAHRAALSAAAAGTSPEDAVFLQFTSGTTSTPKAALLAHGATTRMSHELGARFALTVEDRYFGCPPICHLGGTTFSFLSVMSRAATFVTLPVFAADDALSTMERERCTVLHGIDSHLRLLMASPGFDPVRLPLRLVSVSAVAQTVQEVAGAFGAAVVISQYGSTETGGAPICAAAQDPASARLGTVGRPLPGITAVAVSPESGRLLGAGEVGEIRIGGWSLMMGYLGQPEATAALIDDDGRLRTGDLGYVDEAGFLHFTGRLKNMLRTGGENVSVEEVESVLSAYPGVTMAVVVGVPDGRLGEVGFAYLLCDRSVDAERVREYCLTQLAKFKVPRHFEIRGPGRLPMTASGKVQRKDLQKSARAAIGLATEDVHA</sequence>
<dbReference type="InterPro" id="IPR050237">
    <property type="entry name" value="ATP-dep_AMP-bd_enzyme"/>
</dbReference>
<keyword evidence="4" id="KW-1185">Reference proteome</keyword>
<dbReference type="Proteomes" id="UP000715441">
    <property type="component" value="Unassembled WGS sequence"/>
</dbReference>
<protein>
    <submittedName>
        <fullName evidence="3">Acyl--CoA ligase</fullName>
    </submittedName>
</protein>
<dbReference type="RefSeq" id="WP_168519178.1">
    <property type="nucleotide sequence ID" value="NZ_JAAXLS010000020.1"/>
</dbReference>
<dbReference type="InterPro" id="IPR025110">
    <property type="entry name" value="AMP-bd_C"/>
</dbReference>
<reference evidence="3 4" key="1">
    <citation type="submission" date="2020-04" db="EMBL/GenBank/DDBJ databases">
        <title>Novel species.</title>
        <authorList>
            <person name="Teo W.F.A."/>
            <person name="Lipun K."/>
            <person name="Srisuk N."/>
            <person name="Duangmal K."/>
        </authorList>
    </citation>
    <scope>NUCLEOTIDE SEQUENCE [LARGE SCALE GENOMIC DNA]</scope>
    <source>
        <strain evidence="3 4">K13G38</strain>
    </source>
</reference>
<dbReference type="SUPFAM" id="SSF56801">
    <property type="entry name" value="Acetyl-CoA synthetase-like"/>
    <property type="match status" value="1"/>
</dbReference>
<accession>A0ABX1JA24</accession>
<keyword evidence="3" id="KW-0436">Ligase</keyword>
<dbReference type="Pfam" id="PF00501">
    <property type="entry name" value="AMP-binding"/>
    <property type="match status" value="1"/>
</dbReference>
<proteinExistence type="predicted"/>
<organism evidence="3 4">
    <name type="scientific">Amycolatopsis acididurans</name>
    <dbReference type="NCBI Taxonomy" id="2724524"/>
    <lineage>
        <taxon>Bacteria</taxon>
        <taxon>Bacillati</taxon>
        <taxon>Actinomycetota</taxon>
        <taxon>Actinomycetes</taxon>
        <taxon>Pseudonocardiales</taxon>
        <taxon>Pseudonocardiaceae</taxon>
        <taxon>Amycolatopsis</taxon>
    </lineage>
</organism>
<dbReference type="InterPro" id="IPR045851">
    <property type="entry name" value="AMP-bd_C_sf"/>
</dbReference>
<dbReference type="PROSITE" id="PS00455">
    <property type="entry name" value="AMP_BINDING"/>
    <property type="match status" value="1"/>
</dbReference>
<dbReference type="GO" id="GO:0016874">
    <property type="term" value="F:ligase activity"/>
    <property type="evidence" value="ECO:0007669"/>
    <property type="project" value="UniProtKB-KW"/>
</dbReference>
<evidence type="ECO:0000313" key="3">
    <source>
        <dbReference type="EMBL" id="NKQ56141.1"/>
    </source>
</evidence>
<gene>
    <name evidence="3" type="ORF">HFP15_25000</name>
</gene>
<feature type="domain" description="AMP-dependent synthetase/ligase" evidence="1">
    <location>
        <begin position="19"/>
        <end position="399"/>
    </location>
</feature>
<dbReference type="PANTHER" id="PTHR43767">
    <property type="entry name" value="LONG-CHAIN-FATTY-ACID--COA LIGASE"/>
    <property type="match status" value="1"/>
</dbReference>
<name>A0ABX1JA24_9PSEU</name>
<dbReference type="Pfam" id="PF13193">
    <property type="entry name" value="AMP-binding_C"/>
    <property type="match status" value="1"/>
</dbReference>
<comment type="caution">
    <text evidence="3">The sequence shown here is derived from an EMBL/GenBank/DDBJ whole genome shotgun (WGS) entry which is preliminary data.</text>
</comment>
<evidence type="ECO:0000313" key="4">
    <source>
        <dbReference type="Proteomes" id="UP000715441"/>
    </source>
</evidence>
<dbReference type="InterPro" id="IPR042099">
    <property type="entry name" value="ANL_N_sf"/>
</dbReference>
<dbReference type="EMBL" id="JAAXLS010000020">
    <property type="protein sequence ID" value="NKQ56141.1"/>
    <property type="molecule type" value="Genomic_DNA"/>
</dbReference>
<dbReference type="InterPro" id="IPR020845">
    <property type="entry name" value="AMP-binding_CS"/>
</dbReference>
<dbReference type="Gene3D" id="3.40.50.12780">
    <property type="entry name" value="N-terminal domain of ligase-like"/>
    <property type="match status" value="1"/>
</dbReference>
<evidence type="ECO:0000259" key="1">
    <source>
        <dbReference type="Pfam" id="PF00501"/>
    </source>
</evidence>
<feature type="domain" description="AMP-binding enzyme C-terminal" evidence="2">
    <location>
        <begin position="450"/>
        <end position="525"/>
    </location>
</feature>